<feature type="region of interest" description="Disordered" evidence="1">
    <location>
        <begin position="1"/>
        <end position="50"/>
    </location>
</feature>
<name>A0AAD5XQH9_9FUNG</name>
<evidence type="ECO:0000256" key="1">
    <source>
        <dbReference type="SAM" id="MobiDB-lite"/>
    </source>
</evidence>
<accession>A0AAD5XQH9</accession>
<evidence type="ECO:0000313" key="4">
    <source>
        <dbReference type="Proteomes" id="UP001212152"/>
    </source>
</evidence>
<dbReference type="Pfam" id="PF21897">
    <property type="entry name" value="DUF6919"/>
    <property type="match status" value="1"/>
</dbReference>
<comment type="caution">
    <text evidence="3">The sequence shown here is derived from an EMBL/GenBank/DDBJ whole genome shotgun (WGS) entry which is preliminary data.</text>
</comment>
<evidence type="ECO:0000313" key="3">
    <source>
        <dbReference type="EMBL" id="KAJ3178603.1"/>
    </source>
</evidence>
<feature type="compositionally biased region" description="Pro residues" evidence="1">
    <location>
        <begin position="161"/>
        <end position="188"/>
    </location>
</feature>
<keyword evidence="4" id="KW-1185">Reference proteome</keyword>
<proteinExistence type="predicted"/>
<feature type="compositionally biased region" description="Low complexity" evidence="1">
    <location>
        <begin position="7"/>
        <end position="34"/>
    </location>
</feature>
<reference evidence="3" key="1">
    <citation type="submission" date="2020-05" db="EMBL/GenBank/DDBJ databases">
        <title>Phylogenomic resolution of chytrid fungi.</title>
        <authorList>
            <person name="Stajich J.E."/>
            <person name="Amses K."/>
            <person name="Simmons R."/>
            <person name="Seto K."/>
            <person name="Myers J."/>
            <person name="Bonds A."/>
            <person name="Quandt C.A."/>
            <person name="Barry K."/>
            <person name="Liu P."/>
            <person name="Grigoriev I."/>
            <person name="Longcore J.E."/>
            <person name="James T.Y."/>
        </authorList>
    </citation>
    <scope>NUCLEOTIDE SEQUENCE</scope>
    <source>
        <strain evidence="3">JEL0379</strain>
    </source>
</reference>
<dbReference type="AlphaFoldDB" id="A0AAD5XQH9"/>
<dbReference type="EMBL" id="JADGJQ010000025">
    <property type="protein sequence ID" value="KAJ3178603.1"/>
    <property type="molecule type" value="Genomic_DNA"/>
</dbReference>
<protein>
    <recommendedName>
        <fullName evidence="2">DUF6919 domain-containing protein</fullName>
    </recommendedName>
</protein>
<organism evidence="3 4">
    <name type="scientific">Geranomyces variabilis</name>
    <dbReference type="NCBI Taxonomy" id="109894"/>
    <lineage>
        <taxon>Eukaryota</taxon>
        <taxon>Fungi</taxon>
        <taxon>Fungi incertae sedis</taxon>
        <taxon>Chytridiomycota</taxon>
        <taxon>Chytridiomycota incertae sedis</taxon>
        <taxon>Chytridiomycetes</taxon>
        <taxon>Spizellomycetales</taxon>
        <taxon>Powellomycetaceae</taxon>
        <taxon>Geranomyces</taxon>
    </lineage>
</organism>
<sequence>MKDVQNAAAAAAGAEISNMQASPSAALASTATTAPPQPPPPSRRQPPITYPWRSLASLNDLAAAVHHYLDRRAQLSSGVPDSLDDETNGLLASLKDLCSLGFATLSSQPGIKDDRSWQRFYITGVLPDDKAPQILAALQARSFITLLSTPETTTIHVPTPEALPPPPESIPPQPQPNSAPPPPPPPAKPSTTLTTAPCIPLTVARHAHNWRTVTDIPLPAPLSELMADPTSADERRNVVMEDDGALFEHHFDTNFGRFGLTKKFRRALMTRAVVVTLAYPAWGETDRPLADVLEVLRQEMGSKA</sequence>
<dbReference type="Proteomes" id="UP001212152">
    <property type="component" value="Unassembled WGS sequence"/>
</dbReference>
<feature type="domain" description="DUF6919" evidence="2">
    <location>
        <begin position="51"/>
        <end position="152"/>
    </location>
</feature>
<dbReference type="InterPro" id="IPR054212">
    <property type="entry name" value="DUF6919"/>
</dbReference>
<gene>
    <name evidence="3" type="ORF">HDU87_003426</name>
</gene>
<feature type="compositionally biased region" description="Pro residues" evidence="1">
    <location>
        <begin position="35"/>
        <end position="44"/>
    </location>
</feature>
<feature type="region of interest" description="Disordered" evidence="1">
    <location>
        <begin position="155"/>
        <end position="194"/>
    </location>
</feature>
<evidence type="ECO:0000259" key="2">
    <source>
        <dbReference type="Pfam" id="PF21897"/>
    </source>
</evidence>